<evidence type="ECO:0000313" key="2">
    <source>
        <dbReference type="EMBL" id="KYO45090.1"/>
    </source>
</evidence>
<organism evidence="2 3">
    <name type="scientific">Alligator mississippiensis</name>
    <name type="common">American alligator</name>
    <dbReference type="NCBI Taxonomy" id="8496"/>
    <lineage>
        <taxon>Eukaryota</taxon>
        <taxon>Metazoa</taxon>
        <taxon>Chordata</taxon>
        <taxon>Craniata</taxon>
        <taxon>Vertebrata</taxon>
        <taxon>Euteleostomi</taxon>
        <taxon>Archelosauria</taxon>
        <taxon>Archosauria</taxon>
        <taxon>Crocodylia</taxon>
        <taxon>Alligatoridae</taxon>
        <taxon>Alligatorinae</taxon>
        <taxon>Alligator</taxon>
    </lineage>
</organism>
<dbReference type="AlphaFoldDB" id="A0A151P7Y5"/>
<protein>
    <submittedName>
        <fullName evidence="2">Uncharacterized protein</fullName>
    </submittedName>
</protein>
<feature type="transmembrane region" description="Helical" evidence="1">
    <location>
        <begin position="174"/>
        <end position="195"/>
    </location>
</feature>
<keyword evidence="1" id="KW-0812">Transmembrane</keyword>
<dbReference type="EMBL" id="AKHW03000635">
    <property type="protein sequence ID" value="KYO45090.1"/>
    <property type="molecule type" value="Genomic_DNA"/>
</dbReference>
<accession>A0A151P7Y5</accession>
<keyword evidence="1" id="KW-0472">Membrane</keyword>
<evidence type="ECO:0000313" key="3">
    <source>
        <dbReference type="Proteomes" id="UP000050525"/>
    </source>
</evidence>
<keyword evidence="1" id="KW-1133">Transmembrane helix</keyword>
<keyword evidence="3" id="KW-1185">Reference proteome</keyword>
<proteinExistence type="predicted"/>
<dbReference type="Proteomes" id="UP000050525">
    <property type="component" value="Unassembled WGS sequence"/>
</dbReference>
<sequence length="196" mass="22530">MNNSRRHICDWVYDAKGNGTDVTKAAEFHVASVESRLGEDSWMRSVCACTSYVFPLGLRYTGLDITWNQKLHLFSSGLASLTLACQLWLLWFVDLQRPRGGVSQSSTYRILGIQRQSVQKLVLRRLLAFQEIGKEIPPAMEERQGEIRRVRRSWLSEYMNDLWSHVRETFPRSALYAFPIALGLMLVLCSITVLME</sequence>
<reference evidence="2 3" key="1">
    <citation type="journal article" date="2012" name="Genome Biol.">
        <title>Sequencing three crocodilian genomes to illuminate the evolution of archosaurs and amniotes.</title>
        <authorList>
            <person name="St John J.A."/>
            <person name="Braun E.L."/>
            <person name="Isberg S.R."/>
            <person name="Miles L.G."/>
            <person name="Chong A.Y."/>
            <person name="Gongora J."/>
            <person name="Dalzell P."/>
            <person name="Moran C."/>
            <person name="Bed'hom B."/>
            <person name="Abzhanov A."/>
            <person name="Burgess S.C."/>
            <person name="Cooksey A.M."/>
            <person name="Castoe T.A."/>
            <person name="Crawford N.G."/>
            <person name="Densmore L.D."/>
            <person name="Drew J.C."/>
            <person name="Edwards S.V."/>
            <person name="Faircloth B.C."/>
            <person name="Fujita M.K."/>
            <person name="Greenwold M.J."/>
            <person name="Hoffmann F.G."/>
            <person name="Howard J.M."/>
            <person name="Iguchi T."/>
            <person name="Janes D.E."/>
            <person name="Khan S.Y."/>
            <person name="Kohno S."/>
            <person name="de Koning A.J."/>
            <person name="Lance S.L."/>
            <person name="McCarthy F.M."/>
            <person name="McCormack J.E."/>
            <person name="Merchant M.E."/>
            <person name="Peterson D.G."/>
            <person name="Pollock D.D."/>
            <person name="Pourmand N."/>
            <person name="Raney B.J."/>
            <person name="Roessler K.A."/>
            <person name="Sanford J.R."/>
            <person name="Sawyer R.H."/>
            <person name="Schmidt C.J."/>
            <person name="Triplett E.W."/>
            <person name="Tuberville T.D."/>
            <person name="Venegas-Anaya M."/>
            <person name="Howard J.T."/>
            <person name="Jarvis E.D."/>
            <person name="Guillette L.J.Jr."/>
            <person name="Glenn T.C."/>
            <person name="Green R.E."/>
            <person name="Ray D.A."/>
        </authorList>
    </citation>
    <scope>NUCLEOTIDE SEQUENCE [LARGE SCALE GENOMIC DNA]</scope>
    <source>
        <strain evidence="2">KSC_2009_1</strain>
    </source>
</reference>
<comment type="caution">
    <text evidence="2">The sequence shown here is derived from an EMBL/GenBank/DDBJ whole genome shotgun (WGS) entry which is preliminary data.</text>
</comment>
<name>A0A151P7Y5_ALLMI</name>
<gene>
    <name evidence="2" type="ORF">Y1Q_0007386</name>
</gene>
<evidence type="ECO:0000256" key="1">
    <source>
        <dbReference type="SAM" id="Phobius"/>
    </source>
</evidence>